<evidence type="ECO:0000256" key="3">
    <source>
        <dbReference type="SAM" id="MobiDB-lite"/>
    </source>
</evidence>
<proteinExistence type="inferred from homology"/>
<dbReference type="Gene3D" id="2.40.50.100">
    <property type="match status" value="2"/>
</dbReference>
<dbReference type="Pfam" id="PF25954">
    <property type="entry name" value="Beta-barrel_RND_2"/>
    <property type="match status" value="1"/>
</dbReference>
<evidence type="ECO:0000259" key="6">
    <source>
        <dbReference type="Pfam" id="PF25954"/>
    </source>
</evidence>
<keyword evidence="4" id="KW-0812">Transmembrane</keyword>
<dbReference type="Gene3D" id="2.40.420.20">
    <property type="match status" value="1"/>
</dbReference>
<dbReference type="Gene3D" id="1.10.287.470">
    <property type="entry name" value="Helix hairpin bin"/>
    <property type="match status" value="1"/>
</dbReference>
<evidence type="ECO:0000256" key="2">
    <source>
        <dbReference type="SAM" id="Coils"/>
    </source>
</evidence>
<comment type="similarity">
    <text evidence="1">Belongs to the membrane fusion protein (MFP) (TC 8.A.1) family.</text>
</comment>
<evidence type="ECO:0000313" key="9">
    <source>
        <dbReference type="Proteomes" id="UP000248857"/>
    </source>
</evidence>
<dbReference type="EMBL" id="PQWO01000006">
    <property type="protein sequence ID" value="PZD73186.1"/>
    <property type="molecule type" value="Genomic_DNA"/>
</dbReference>
<feature type="coiled-coil region" evidence="2">
    <location>
        <begin position="136"/>
        <end position="165"/>
    </location>
</feature>
<protein>
    <submittedName>
        <fullName evidence="8">Multidrug resistance protein MdtA</fullName>
    </submittedName>
</protein>
<dbReference type="Proteomes" id="UP000248857">
    <property type="component" value="Unassembled WGS sequence"/>
</dbReference>
<feature type="domain" description="CusB-like beta-barrel" evidence="6">
    <location>
        <begin position="306"/>
        <end position="376"/>
    </location>
</feature>
<evidence type="ECO:0000259" key="5">
    <source>
        <dbReference type="Pfam" id="PF25881"/>
    </source>
</evidence>
<feature type="compositionally biased region" description="Polar residues" evidence="3">
    <location>
        <begin position="11"/>
        <end position="29"/>
    </location>
</feature>
<dbReference type="PANTHER" id="PTHR30469:SF15">
    <property type="entry name" value="HLYD FAMILY OF SECRETION PROTEINS"/>
    <property type="match status" value="1"/>
</dbReference>
<dbReference type="PANTHER" id="PTHR30469">
    <property type="entry name" value="MULTIDRUG RESISTANCE PROTEIN MDTA"/>
    <property type="match status" value="1"/>
</dbReference>
<keyword evidence="2" id="KW-0175">Coiled coil</keyword>
<dbReference type="GO" id="GO:1990281">
    <property type="term" value="C:efflux pump complex"/>
    <property type="evidence" value="ECO:0007669"/>
    <property type="project" value="TreeGrafter"/>
</dbReference>
<feature type="region of interest" description="Disordered" evidence="3">
    <location>
        <begin position="1"/>
        <end position="36"/>
    </location>
</feature>
<dbReference type="InterPro" id="IPR006143">
    <property type="entry name" value="RND_pump_MFP"/>
</dbReference>
<comment type="caution">
    <text evidence="8">The sequence shown here is derived from an EMBL/GenBank/DDBJ whole genome shotgun (WGS) entry which is preliminary data.</text>
</comment>
<keyword evidence="9" id="KW-1185">Reference proteome</keyword>
<sequence>MSKKVKFRVMTSANISSQQSPELEPASEQQQEKPNQKKIKLPGWLLALLLVGGVGLWQVFTTSSSPTADSNAQTPPPKSVETIALTSGTGNRQVRLLGQVEAGERATLSPQLDGAVQSVSVREGDRVTPGMTVAVLDDADSRLALAEAQARLAQERSNLARLQVGTRPEIIAQREAELDSATARELEAKDNLERISDLTERGALSQRDLIEARTEADAARSERYRVEALLAEAQAGATKEEVDAQRGLVDAANVVVEQIQLRVRRTEVKAASLGIVQSRDVDPGDYVEVGDPVVTIVSDRSLEIFLEVPESLSGQVAPGMQVTLNARALPDWQQATEITAVVPTADTASRRQRVRVSLNTPPPRLLPGMAIQASLAVPIESIDTFVVPREALTRRGDEWLLFVVDNDQAQQLEVKISADLGQDVVIANAELRAGQNIVVTGGDGLTDDAPVQVVN</sequence>
<evidence type="ECO:0000259" key="7">
    <source>
        <dbReference type="Pfam" id="PF25967"/>
    </source>
</evidence>
<dbReference type="Pfam" id="PF25967">
    <property type="entry name" value="RND-MFP_C"/>
    <property type="match status" value="1"/>
</dbReference>
<feature type="domain" description="Multidrug resistance protein MdtA-like C-terminal permuted SH3" evidence="7">
    <location>
        <begin position="386"/>
        <end position="443"/>
    </location>
</feature>
<evidence type="ECO:0000313" key="8">
    <source>
        <dbReference type="EMBL" id="PZD73186.1"/>
    </source>
</evidence>
<dbReference type="GO" id="GO:0015562">
    <property type="term" value="F:efflux transmembrane transporter activity"/>
    <property type="evidence" value="ECO:0007669"/>
    <property type="project" value="TreeGrafter"/>
</dbReference>
<feature type="domain" description="YbhG-like alpha-helical hairpin" evidence="5">
    <location>
        <begin position="136"/>
        <end position="262"/>
    </location>
</feature>
<dbReference type="AlphaFoldDB" id="A0A2W1JIS2"/>
<gene>
    <name evidence="8" type="primary">mdtA_2</name>
    <name evidence="8" type="ORF">C1752_02198</name>
</gene>
<dbReference type="Pfam" id="PF25881">
    <property type="entry name" value="HH_YBHG"/>
    <property type="match status" value="1"/>
</dbReference>
<name>A0A2W1JIS2_9CYAN</name>
<dbReference type="Gene3D" id="2.40.30.170">
    <property type="match status" value="1"/>
</dbReference>
<dbReference type="InterPro" id="IPR058627">
    <property type="entry name" value="MdtA-like_C"/>
</dbReference>
<dbReference type="InterPro" id="IPR059052">
    <property type="entry name" value="HH_YbhG-like"/>
</dbReference>
<feature type="transmembrane region" description="Helical" evidence="4">
    <location>
        <begin position="41"/>
        <end position="60"/>
    </location>
</feature>
<evidence type="ECO:0000256" key="1">
    <source>
        <dbReference type="ARBA" id="ARBA00009477"/>
    </source>
</evidence>
<reference evidence="8 9" key="1">
    <citation type="journal article" date="2018" name="Sci. Rep.">
        <title>A novel species of the marine cyanobacterium Acaryochloris with a unique pigment content and lifestyle.</title>
        <authorList>
            <person name="Partensky F."/>
            <person name="Six C."/>
            <person name="Ratin M."/>
            <person name="Garczarek L."/>
            <person name="Vaulot D."/>
            <person name="Probert I."/>
            <person name="Calteau A."/>
            <person name="Gourvil P."/>
            <person name="Marie D."/>
            <person name="Grebert T."/>
            <person name="Bouchier C."/>
            <person name="Le Panse S."/>
            <person name="Gachenot M."/>
            <person name="Rodriguez F."/>
            <person name="Garrido J.L."/>
        </authorList>
    </citation>
    <scope>NUCLEOTIDE SEQUENCE [LARGE SCALE GENOMIC DNA]</scope>
    <source>
        <strain evidence="8 9">RCC1774</strain>
    </source>
</reference>
<organism evidence="8 9">
    <name type="scientific">Acaryochloris thomasi RCC1774</name>
    <dbReference type="NCBI Taxonomy" id="1764569"/>
    <lineage>
        <taxon>Bacteria</taxon>
        <taxon>Bacillati</taxon>
        <taxon>Cyanobacteriota</taxon>
        <taxon>Cyanophyceae</taxon>
        <taxon>Acaryochloridales</taxon>
        <taxon>Acaryochloridaceae</taxon>
        <taxon>Acaryochloris</taxon>
        <taxon>Acaryochloris thomasi</taxon>
    </lineage>
</organism>
<dbReference type="InterPro" id="IPR058792">
    <property type="entry name" value="Beta-barrel_RND_2"/>
</dbReference>
<keyword evidence="4" id="KW-1133">Transmembrane helix</keyword>
<evidence type="ECO:0000256" key="4">
    <source>
        <dbReference type="SAM" id="Phobius"/>
    </source>
</evidence>
<accession>A0A2W1JIS2</accession>
<keyword evidence="4" id="KW-0472">Membrane</keyword>
<dbReference type="NCBIfam" id="TIGR01730">
    <property type="entry name" value="RND_mfp"/>
    <property type="match status" value="1"/>
</dbReference>
<dbReference type="SUPFAM" id="SSF111369">
    <property type="entry name" value="HlyD-like secretion proteins"/>
    <property type="match status" value="2"/>
</dbReference>